<dbReference type="STRING" id="393003.SAMN05660461_0946"/>
<accession>A0A1T5NBM5</accession>
<evidence type="ECO:0000313" key="1">
    <source>
        <dbReference type="EMBL" id="SKC97558.1"/>
    </source>
</evidence>
<keyword evidence="2" id="KW-1185">Reference proteome</keyword>
<name>A0A1T5NBM5_9BACT</name>
<sequence length="133" mass="15829">MDDYILSYQRIQKDIDTFWENRNIEIQTILPSNEYDDWETVVWNTIDLYLSRVEWNVDEGKITIPENNQEGASCLDFTSISQLVDFLGQKARVVANSYFIGEREYLKTEFDPNKIIDTVLPKYRIQLLNMGWY</sequence>
<evidence type="ECO:0000313" key="2">
    <source>
        <dbReference type="Proteomes" id="UP000190166"/>
    </source>
</evidence>
<dbReference type="Proteomes" id="UP000190166">
    <property type="component" value="Unassembled WGS sequence"/>
</dbReference>
<organism evidence="1 2">
    <name type="scientific">Chitinophaga ginsengisegetis</name>
    <dbReference type="NCBI Taxonomy" id="393003"/>
    <lineage>
        <taxon>Bacteria</taxon>
        <taxon>Pseudomonadati</taxon>
        <taxon>Bacteroidota</taxon>
        <taxon>Chitinophagia</taxon>
        <taxon>Chitinophagales</taxon>
        <taxon>Chitinophagaceae</taxon>
        <taxon>Chitinophaga</taxon>
    </lineage>
</organism>
<proteinExistence type="predicted"/>
<gene>
    <name evidence="1" type="ORF">SAMN05660461_0946</name>
</gene>
<dbReference type="RefSeq" id="WP_079468247.1">
    <property type="nucleotide sequence ID" value="NZ_FUZZ01000001.1"/>
</dbReference>
<reference evidence="1 2" key="1">
    <citation type="submission" date="2017-02" db="EMBL/GenBank/DDBJ databases">
        <authorList>
            <person name="Peterson S.W."/>
        </authorList>
    </citation>
    <scope>NUCLEOTIDE SEQUENCE [LARGE SCALE GENOMIC DNA]</scope>
    <source>
        <strain evidence="1 2">DSM 18108</strain>
    </source>
</reference>
<protein>
    <submittedName>
        <fullName evidence="1">Uncharacterized protein</fullName>
    </submittedName>
</protein>
<dbReference type="AlphaFoldDB" id="A0A1T5NBM5"/>
<dbReference type="EMBL" id="FUZZ01000001">
    <property type="protein sequence ID" value="SKC97558.1"/>
    <property type="molecule type" value="Genomic_DNA"/>
</dbReference>